<dbReference type="Pfam" id="PF14705">
    <property type="entry name" value="Costars"/>
    <property type="match status" value="1"/>
</dbReference>
<dbReference type="OrthoDB" id="9871914at2759"/>
<keyword evidence="4" id="KW-1185">Reference proteome</keyword>
<dbReference type="InterPro" id="IPR044302">
    <property type="entry name" value="Costars"/>
</dbReference>
<dbReference type="InterPro" id="IPR027817">
    <property type="entry name" value="Costars_dom"/>
</dbReference>
<sequence length="80" mass="8941">MMDIQGEVKQLVEEIKRLGDVGPDGKVSVKFVKLIDDERCGNIFEAIIGTLKAARKNKVIDFEGEFLLKGVHDDVEIKVL</sequence>
<dbReference type="EMBL" id="NBIV01000051">
    <property type="protein sequence ID" value="PXF45864.1"/>
    <property type="molecule type" value="Genomic_DNA"/>
</dbReference>
<comment type="similarity">
    <text evidence="1">Belongs to the costars family.</text>
</comment>
<gene>
    <name evidence="3" type="ORF">BWQ96_04401</name>
</gene>
<dbReference type="Gene3D" id="1.10.10.1540">
    <property type="entry name" value="Costar domain"/>
    <property type="match status" value="1"/>
</dbReference>
<dbReference type="FunFam" id="1.10.10.1540:FF:000002">
    <property type="entry name" value="costars family protein ABRACL"/>
    <property type="match status" value="1"/>
</dbReference>
<name>A0A2V3IUR9_9FLOR</name>
<accession>A0A2V3IUR9</accession>
<dbReference type="PANTHER" id="PTHR46334">
    <property type="entry name" value="COSTARS FAMILY PROTEIN ABRACL"/>
    <property type="match status" value="1"/>
</dbReference>
<feature type="domain" description="Costars" evidence="2">
    <location>
        <begin position="2"/>
        <end position="80"/>
    </location>
</feature>
<comment type="caution">
    <text evidence="3">The sequence shown here is derived from an EMBL/GenBank/DDBJ whole genome shotgun (WGS) entry which is preliminary data.</text>
</comment>
<evidence type="ECO:0000313" key="3">
    <source>
        <dbReference type="EMBL" id="PXF45864.1"/>
    </source>
</evidence>
<organism evidence="3 4">
    <name type="scientific">Gracilariopsis chorda</name>
    <dbReference type="NCBI Taxonomy" id="448386"/>
    <lineage>
        <taxon>Eukaryota</taxon>
        <taxon>Rhodophyta</taxon>
        <taxon>Florideophyceae</taxon>
        <taxon>Rhodymeniophycidae</taxon>
        <taxon>Gracilariales</taxon>
        <taxon>Gracilariaceae</taxon>
        <taxon>Gracilariopsis</taxon>
    </lineage>
</organism>
<evidence type="ECO:0000256" key="1">
    <source>
        <dbReference type="ARBA" id="ARBA00006126"/>
    </source>
</evidence>
<dbReference type="AlphaFoldDB" id="A0A2V3IUR9"/>
<dbReference type="InterPro" id="IPR038095">
    <property type="entry name" value="Costars_sf"/>
</dbReference>
<proteinExistence type="inferred from homology"/>
<dbReference type="Proteomes" id="UP000247409">
    <property type="component" value="Unassembled WGS sequence"/>
</dbReference>
<protein>
    <submittedName>
        <fullName evidence="3">Costars family protein ABRACL</fullName>
    </submittedName>
</protein>
<evidence type="ECO:0000313" key="4">
    <source>
        <dbReference type="Proteomes" id="UP000247409"/>
    </source>
</evidence>
<reference evidence="3 4" key="1">
    <citation type="journal article" date="2018" name="Mol. Biol. Evol.">
        <title>Analysis of the draft genome of the red seaweed Gracilariopsis chorda provides insights into genome size evolution in Rhodophyta.</title>
        <authorList>
            <person name="Lee J."/>
            <person name="Yang E.C."/>
            <person name="Graf L."/>
            <person name="Yang J.H."/>
            <person name="Qiu H."/>
            <person name="Zel Zion U."/>
            <person name="Chan C.X."/>
            <person name="Stephens T.G."/>
            <person name="Weber A.P.M."/>
            <person name="Boo G.H."/>
            <person name="Boo S.M."/>
            <person name="Kim K.M."/>
            <person name="Shin Y."/>
            <person name="Jung M."/>
            <person name="Lee S.J."/>
            <person name="Yim H.S."/>
            <person name="Lee J.H."/>
            <person name="Bhattacharya D."/>
            <person name="Yoon H.S."/>
        </authorList>
    </citation>
    <scope>NUCLEOTIDE SEQUENCE [LARGE SCALE GENOMIC DNA]</scope>
    <source>
        <strain evidence="3 4">SKKU-2015</strain>
        <tissue evidence="3">Whole body</tissue>
    </source>
</reference>
<dbReference type="PANTHER" id="PTHR46334:SF1">
    <property type="entry name" value="COSTARS FAMILY PROTEIN ABRACL"/>
    <property type="match status" value="1"/>
</dbReference>
<dbReference type="SMART" id="SM01283">
    <property type="entry name" value="Costars"/>
    <property type="match status" value="1"/>
</dbReference>
<evidence type="ECO:0000259" key="2">
    <source>
        <dbReference type="SMART" id="SM01283"/>
    </source>
</evidence>
<dbReference type="GO" id="GO:0032970">
    <property type="term" value="P:regulation of actin filament-based process"/>
    <property type="evidence" value="ECO:0007669"/>
    <property type="project" value="TreeGrafter"/>
</dbReference>